<feature type="transmembrane region" description="Helical" evidence="1">
    <location>
        <begin position="126"/>
        <end position="148"/>
    </location>
</feature>
<dbReference type="EMBL" id="JADILV010000009">
    <property type="protein sequence ID" value="MBO8482763.1"/>
    <property type="molecule type" value="Genomic_DNA"/>
</dbReference>
<comment type="caution">
    <text evidence="2">The sequence shown here is derived from an EMBL/GenBank/DDBJ whole genome shotgun (WGS) entry which is preliminary data.</text>
</comment>
<reference evidence="2" key="2">
    <citation type="journal article" date="2021" name="PeerJ">
        <title>Extensive microbial diversity within the chicken gut microbiome revealed by metagenomics and culture.</title>
        <authorList>
            <person name="Gilroy R."/>
            <person name="Ravi A."/>
            <person name="Getino M."/>
            <person name="Pursley I."/>
            <person name="Horton D.L."/>
            <person name="Alikhan N.F."/>
            <person name="Baker D."/>
            <person name="Gharbi K."/>
            <person name="Hall N."/>
            <person name="Watson M."/>
            <person name="Adriaenssens E.M."/>
            <person name="Foster-Nyarko E."/>
            <person name="Jarju S."/>
            <person name="Secka A."/>
            <person name="Antonio M."/>
            <person name="Oren A."/>
            <person name="Chaudhuri R.R."/>
            <person name="La Ragione R."/>
            <person name="Hildebrand F."/>
            <person name="Pallen M.J."/>
        </authorList>
    </citation>
    <scope>NUCLEOTIDE SEQUENCE</scope>
    <source>
        <strain evidence="2">G3-8215</strain>
    </source>
</reference>
<dbReference type="PROSITE" id="PS51257">
    <property type="entry name" value="PROKAR_LIPOPROTEIN"/>
    <property type="match status" value="1"/>
</dbReference>
<accession>A0A940DSY1</accession>
<organism evidence="2 3">
    <name type="scientific">Candidatus Cryptobacteroides avicola</name>
    <dbReference type="NCBI Taxonomy" id="2840757"/>
    <lineage>
        <taxon>Bacteria</taxon>
        <taxon>Pseudomonadati</taxon>
        <taxon>Bacteroidota</taxon>
        <taxon>Bacteroidia</taxon>
        <taxon>Bacteroidales</taxon>
        <taxon>Candidatus Cryptobacteroides</taxon>
    </lineage>
</organism>
<dbReference type="AlphaFoldDB" id="A0A940DSY1"/>
<evidence type="ECO:0008006" key="4">
    <source>
        <dbReference type="Google" id="ProtNLM"/>
    </source>
</evidence>
<proteinExistence type="predicted"/>
<protein>
    <recommendedName>
        <fullName evidence="4">Lipoprotein</fullName>
    </recommendedName>
</protein>
<name>A0A940DSY1_9BACT</name>
<keyword evidence="1" id="KW-0812">Transmembrane</keyword>
<keyword evidence="1" id="KW-1133">Transmembrane helix</keyword>
<evidence type="ECO:0000256" key="1">
    <source>
        <dbReference type="SAM" id="Phobius"/>
    </source>
</evidence>
<sequence length="153" mass="17153">MKVLLFSFVSVLFIGCTATRHIVATTDSTAVIIRDSIIFRDSIIMVQLPQESSEARLPDNDTSVLETSIARSAAWIDNGTLFHTLQNKSEPLLPVNVKLPTRLHSEKGYAIRIQTNTVTVPRDLTAWQSFSMVLGRITLAGILIFLLIRFIRR</sequence>
<reference evidence="2" key="1">
    <citation type="submission" date="2020-10" db="EMBL/GenBank/DDBJ databases">
        <authorList>
            <person name="Gilroy R."/>
        </authorList>
    </citation>
    <scope>NUCLEOTIDE SEQUENCE</scope>
    <source>
        <strain evidence="2">G3-8215</strain>
    </source>
</reference>
<dbReference type="Proteomes" id="UP000725002">
    <property type="component" value="Unassembled WGS sequence"/>
</dbReference>
<gene>
    <name evidence="2" type="ORF">IAB75_01385</name>
</gene>
<evidence type="ECO:0000313" key="3">
    <source>
        <dbReference type="Proteomes" id="UP000725002"/>
    </source>
</evidence>
<keyword evidence="1" id="KW-0472">Membrane</keyword>
<evidence type="ECO:0000313" key="2">
    <source>
        <dbReference type="EMBL" id="MBO8482763.1"/>
    </source>
</evidence>